<dbReference type="AlphaFoldDB" id="A0A699XRS0"/>
<protein>
    <submittedName>
        <fullName evidence="1">Uncharacterized protein</fullName>
    </submittedName>
</protein>
<evidence type="ECO:0000313" key="1">
    <source>
        <dbReference type="EMBL" id="GFD59621.1"/>
    </source>
</evidence>
<reference evidence="1" key="1">
    <citation type="journal article" date="2019" name="Sci. Rep.">
        <title>Draft genome of Tanacetum cinerariifolium, the natural source of mosquito coil.</title>
        <authorList>
            <person name="Yamashiro T."/>
            <person name="Shiraishi A."/>
            <person name="Satake H."/>
            <person name="Nakayama K."/>
        </authorList>
    </citation>
    <scope>NUCLEOTIDE SEQUENCE</scope>
</reference>
<gene>
    <name evidence="1" type="ORF">Tci_931590</name>
</gene>
<sequence length="64" mass="7035">VDLRGRQLLQRGVQRGGLAGTGRPGHQDDAVGLMRHAFPATQIVTGEAQLIEVLKQHFRVEDPH</sequence>
<organism evidence="1">
    <name type="scientific">Tanacetum cinerariifolium</name>
    <name type="common">Dalmatian daisy</name>
    <name type="synonym">Chrysanthemum cinerariifolium</name>
    <dbReference type="NCBI Taxonomy" id="118510"/>
    <lineage>
        <taxon>Eukaryota</taxon>
        <taxon>Viridiplantae</taxon>
        <taxon>Streptophyta</taxon>
        <taxon>Embryophyta</taxon>
        <taxon>Tracheophyta</taxon>
        <taxon>Spermatophyta</taxon>
        <taxon>Magnoliopsida</taxon>
        <taxon>eudicotyledons</taxon>
        <taxon>Gunneridae</taxon>
        <taxon>Pentapetalae</taxon>
        <taxon>asterids</taxon>
        <taxon>campanulids</taxon>
        <taxon>Asterales</taxon>
        <taxon>Asteraceae</taxon>
        <taxon>Asteroideae</taxon>
        <taxon>Anthemideae</taxon>
        <taxon>Anthemidinae</taxon>
        <taxon>Tanacetum</taxon>
    </lineage>
</organism>
<feature type="non-terminal residue" evidence="1">
    <location>
        <position position="64"/>
    </location>
</feature>
<proteinExistence type="predicted"/>
<dbReference type="EMBL" id="BKCJ011867364">
    <property type="protein sequence ID" value="GFD59621.1"/>
    <property type="molecule type" value="Genomic_DNA"/>
</dbReference>
<comment type="caution">
    <text evidence="1">The sequence shown here is derived from an EMBL/GenBank/DDBJ whole genome shotgun (WGS) entry which is preliminary data.</text>
</comment>
<accession>A0A699XRS0</accession>
<feature type="non-terminal residue" evidence="1">
    <location>
        <position position="1"/>
    </location>
</feature>
<name>A0A699XRS0_TANCI</name>